<evidence type="ECO:0000313" key="6">
    <source>
        <dbReference type="EMBL" id="RUO74170.1"/>
    </source>
</evidence>
<reference evidence="7" key="1">
    <citation type="journal article" date="2018" name="Front. Microbiol.">
        <title>Genome-Based Analysis Reveals the Taxonomy and Diversity of the Family Idiomarinaceae.</title>
        <authorList>
            <person name="Liu Y."/>
            <person name="Lai Q."/>
            <person name="Shao Z."/>
        </authorList>
    </citation>
    <scope>NUCLEOTIDE SEQUENCE [LARGE SCALE GENOMIC DNA]</scope>
    <source>
        <strain evidence="7">c121</strain>
    </source>
</reference>
<dbReference type="PROSITE" id="PS50931">
    <property type="entry name" value="HTH_LYSR"/>
    <property type="match status" value="1"/>
</dbReference>
<dbReference type="PANTHER" id="PTHR30126:SF99">
    <property type="entry name" value="TRANSCRIPTIONAL REGULATOR LYSR FAMILY"/>
    <property type="match status" value="1"/>
</dbReference>
<dbReference type="SUPFAM" id="SSF53850">
    <property type="entry name" value="Periplasmic binding protein-like II"/>
    <property type="match status" value="1"/>
</dbReference>
<dbReference type="PRINTS" id="PR00039">
    <property type="entry name" value="HTHLYSR"/>
</dbReference>
<dbReference type="InterPro" id="IPR005119">
    <property type="entry name" value="LysR_subst-bd"/>
</dbReference>
<name>A0A432Z8J5_9GAMM</name>
<evidence type="ECO:0000256" key="4">
    <source>
        <dbReference type="ARBA" id="ARBA00023163"/>
    </source>
</evidence>
<dbReference type="EMBL" id="PIQE01000001">
    <property type="protein sequence ID" value="RUO74170.1"/>
    <property type="molecule type" value="Genomic_DNA"/>
</dbReference>
<comment type="caution">
    <text evidence="6">The sequence shown here is derived from an EMBL/GenBank/DDBJ whole genome shotgun (WGS) entry which is preliminary data.</text>
</comment>
<dbReference type="InterPro" id="IPR036388">
    <property type="entry name" value="WH-like_DNA-bd_sf"/>
</dbReference>
<keyword evidence="3" id="KW-0238">DNA-binding</keyword>
<proteinExistence type="inferred from homology"/>
<dbReference type="RefSeq" id="WP_026861968.1">
    <property type="nucleotide sequence ID" value="NZ_JAHVIQ010000001.1"/>
</dbReference>
<evidence type="ECO:0000313" key="7">
    <source>
        <dbReference type="Proteomes" id="UP000287022"/>
    </source>
</evidence>
<keyword evidence="4" id="KW-0804">Transcription</keyword>
<accession>A0A432Z8J5</accession>
<dbReference type="SUPFAM" id="SSF46785">
    <property type="entry name" value="Winged helix' DNA-binding domain"/>
    <property type="match status" value="1"/>
</dbReference>
<comment type="similarity">
    <text evidence="1">Belongs to the LysR transcriptional regulatory family.</text>
</comment>
<dbReference type="Gene3D" id="1.10.10.10">
    <property type="entry name" value="Winged helix-like DNA-binding domain superfamily/Winged helix DNA-binding domain"/>
    <property type="match status" value="1"/>
</dbReference>
<dbReference type="PANTHER" id="PTHR30126">
    <property type="entry name" value="HTH-TYPE TRANSCRIPTIONAL REGULATOR"/>
    <property type="match status" value="1"/>
</dbReference>
<gene>
    <name evidence="6" type="ORF">CWI80_02105</name>
</gene>
<dbReference type="Pfam" id="PF00126">
    <property type="entry name" value="HTH_1"/>
    <property type="match status" value="1"/>
</dbReference>
<evidence type="ECO:0000259" key="5">
    <source>
        <dbReference type="PROSITE" id="PS50931"/>
    </source>
</evidence>
<dbReference type="AlphaFoldDB" id="A0A432Z8J5"/>
<sequence length="294" mass="33166">MINTLWLRTFCTLAEIKHFTRTAEALHMTQSGVSQHIQKLEEQLETQLLQRERPKFTLTEAGQRLYHEGQRILTSLSNLNYLVTDDPSDAGCIRMLSPGSVGLRLYPQLLALQQQYPKLHLDYRFAPNSAIEQALTDAHAELALMSAKPRLAEIHYEAIASEALLLVTPAAITTPTWQTLLDLGFIDHPDGQHYADALLSANYPEFQHSAQFRKNGFSNQIALLLQPVSMGLGFTVLPAYAVSAFSEPCRIRAHHLANPIEQQLYLCSHQQKVLPNRYHTVITRIKQALYDTSP</sequence>
<dbReference type="Pfam" id="PF03466">
    <property type="entry name" value="LysR_substrate"/>
    <property type="match status" value="1"/>
</dbReference>
<dbReference type="InterPro" id="IPR000847">
    <property type="entry name" value="LysR_HTH_N"/>
</dbReference>
<keyword evidence="7" id="KW-1185">Reference proteome</keyword>
<dbReference type="STRING" id="1122124.GCA_000423165_00978"/>
<feature type="domain" description="HTH lysR-type" evidence="5">
    <location>
        <begin position="2"/>
        <end position="59"/>
    </location>
</feature>
<keyword evidence="2" id="KW-0805">Transcription regulation</keyword>
<protein>
    <submittedName>
        <fullName evidence="6">LysR family transcriptional regulator</fullName>
    </submittedName>
</protein>
<dbReference type="Gene3D" id="3.40.190.10">
    <property type="entry name" value="Periplasmic binding protein-like II"/>
    <property type="match status" value="2"/>
</dbReference>
<dbReference type="CDD" id="cd05466">
    <property type="entry name" value="PBP2_LTTR_substrate"/>
    <property type="match status" value="1"/>
</dbReference>
<dbReference type="Proteomes" id="UP000287022">
    <property type="component" value="Unassembled WGS sequence"/>
</dbReference>
<dbReference type="FunFam" id="1.10.10.10:FF:000001">
    <property type="entry name" value="LysR family transcriptional regulator"/>
    <property type="match status" value="1"/>
</dbReference>
<dbReference type="InterPro" id="IPR036390">
    <property type="entry name" value="WH_DNA-bd_sf"/>
</dbReference>
<evidence type="ECO:0000256" key="2">
    <source>
        <dbReference type="ARBA" id="ARBA00023015"/>
    </source>
</evidence>
<evidence type="ECO:0000256" key="1">
    <source>
        <dbReference type="ARBA" id="ARBA00009437"/>
    </source>
</evidence>
<evidence type="ECO:0000256" key="3">
    <source>
        <dbReference type="ARBA" id="ARBA00023125"/>
    </source>
</evidence>
<dbReference type="GO" id="GO:0003700">
    <property type="term" value="F:DNA-binding transcription factor activity"/>
    <property type="evidence" value="ECO:0007669"/>
    <property type="project" value="InterPro"/>
</dbReference>
<dbReference type="GO" id="GO:0000976">
    <property type="term" value="F:transcription cis-regulatory region binding"/>
    <property type="evidence" value="ECO:0007669"/>
    <property type="project" value="TreeGrafter"/>
</dbReference>
<organism evidence="6 7">
    <name type="scientific">Pseudidiomarina sediminum</name>
    <dbReference type="NCBI Taxonomy" id="431675"/>
    <lineage>
        <taxon>Bacteria</taxon>
        <taxon>Pseudomonadati</taxon>
        <taxon>Pseudomonadota</taxon>
        <taxon>Gammaproteobacteria</taxon>
        <taxon>Alteromonadales</taxon>
        <taxon>Idiomarinaceae</taxon>
        <taxon>Pseudidiomarina</taxon>
    </lineage>
</organism>